<proteinExistence type="predicted"/>
<evidence type="ECO:0000313" key="4">
    <source>
        <dbReference type="EMBL" id="CAJ1390086.1"/>
    </source>
</evidence>
<feature type="region of interest" description="Disordered" evidence="2">
    <location>
        <begin position="893"/>
        <end position="928"/>
    </location>
</feature>
<dbReference type="EMBL" id="CAUJNA010002001">
    <property type="protein sequence ID" value="CAJ1390086.1"/>
    <property type="molecule type" value="Genomic_DNA"/>
</dbReference>
<dbReference type="AlphaFoldDB" id="A0AA36IMI5"/>
<name>A0AA36IMI5_9DINO</name>
<keyword evidence="3" id="KW-0812">Transmembrane</keyword>
<evidence type="ECO:0000256" key="3">
    <source>
        <dbReference type="SAM" id="Phobius"/>
    </source>
</evidence>
<dbReference type="Proteomes" id="UP001178507">
    <property type="component" value="Unassembled WGS sequence"/>
</dbReference>
<keyword evidence="1" id="KW-0175">Coiled coil</keyword>
<evidence type="ECO:0000256" key="1">
    <source>
        <dbReference type="SAM" id="Coils"/>
    </source>
</evidence>
<organism evidence="4 5">
    <name type="scientific">Effrenium voratum</name>
    <dbReference type="NCBI Taxonomy" id="2562239"/>
    <lineage>
        <taxon>Eukaryota</taxon>
        <taxon>Sar</taxon>
        <taxon>Alveolata</taxon>
        <taxon>Dinophyceae</taxon>
        <taxon>Suessiales</taxon>
        <taxon>Symbiodiniaceae</taxon>
        <taxon>Effrenium</taxon>
    </lineage>
</organism>
<keyword evidence="3" id="KW-1133">Transmembrane helix</keyword>
<evidence type="ECO:0000256" key="2">
    <source>
        <dbReference type="SAM" id="MobiDB-lite"/>
    </source>
</evidence>
<keyword evidence="5" id="KW-1185">Reference proteome</keyword>
<feature type="coiled-coil region" evidence="1">
    <location>
        <begin position="928"/>
        <end position="979"/>
    </location>
</feature>
<gene>
    <name evidence="4" type="ORF">EVOR1521_LOCUS15588</name>
</gene>
<sequence>MDRIWISPEGQQFRSRKAAVQNGFKVVVVVLVVALVLVLVLVLAALVAARRSAVPSFLNGIVQDQRRLGFGYFENFLTDLAGLGFGADGWVVRLPFLLVRQTVGGYQVLPTGHLRRWFRRSQVLLTGHLLHLQLEISQVLLLGHLRRWFRRSQVLETGHLRRWFRTVRRSQVLLLGHLRRWFRTVFRLHLKLVALTAQDGEEKPSSRDGAAAPVVKDSEKKLSLHYGAPQDCAGEQDEALARTPGKRLLEPQSSPEKSAQPCWERRLRLKTKVELTVPPELLKEIRDAEEWFGHGEQGNPLGKSYGREGLTLEQRNWLKKKVTQERWSVLAPEKKQWQARGKPESLPLNCQILKAQHSQKIIDILEGFASAQDAATVLARSVAELQKWPNFADAVRAQMPAAPAPDDCSQRERLLTGLAATPGFEVNTPAGPCRQARDHIDRVVRDTFEDRDKVLRLGYRCGKARWSNASAEPGEAVLKRGGRPSKVNDPALVAAARAKFSQESSQICKDVSGDWTVSRTSTRMANTIFESTVLPMMQKIMGEQRQQLETMMPEYFAAWDTYAAVRDIADRPAVVLQELEHYISRHVEKHPCRKHRGTDFPCGQHALRARGGSFPQRRRVELHGLEAACGLELRSVLKLVLSYNHHKAANEHQSPVLRELQIAPPEKTLSVLSDWKELISLPISHCASGEQFYATARMEISAWGACVADHRAGQPVSLTYCLVISNILDHTCLRTNQLLDMVLSRQRGEPSVDRVALISDPGPHYRAYESLFTTTASLWCVRGNAKCRSYCFSSKLDTREKPTPLGVRIFNHVFSSMPVSVEIDDFVVEDCELPADWILFYFQLVHRFELVILVCVDLTSKERVVKFEASPKATPKPLGLENEEPRFVFPDSQAATLTGPVPSPGQDRASETLARPASPEDASQDPEGERLRLALARLEEAQEALAAERVARSSAEAEAKKAEKELRVLRRRHQESSLEVKLRRRREDAELLRNAWQAWGDLKMQAKENEKPEADSQRYELEAEKAFVQTYLTIRVGSPAPAFAQKQEMANSFHSQRSRTLHWDELGYEMQDVRSWKSRGLRARGIPAVSLPQQCERH</sequence>
<protein>
    <submittedName>
        <fullName evidence="4">Uncharacterized protein</fullName>
    </submittedName>
</protein>
<accession>A0AA36IMI5</accession>
<keyword evidence="3" id="KW-0472">Membrane</keyword>
<feature type="transmembrane region" description="Helical" evidence="3">
    <location>
        <begin position="24"/>
        <end position="49"/>
    </location>
</feature>
<comment type="caution">
    <text evidence="4">The sequence shown here is derived from an EMBL/GenBank/DDBJ whole genome shotgun (WGS) entry which is preliminary data.</text>
</comment>
<reference evidence="4" key="1">
    <citation type="submission" date="2023-08" db="EMBL/GenBank/DDBJ databases">
        <authorList>
            <person name="Chen Y."/>
            <person name="Shah S."/>
            <person name="Dougan E. K."/>
            <person name="Thang M."/>
            <person name="Chan C."/>
        </authorList>
    </citation>
    <scope>NUCLEOTIDE SEQUENCE</scope>
</reference>
<evidence type="ECO:0000313" key="5">
    <source>
        <dbReference type="Proteomes" id="UP001178507"/>
    </source>
</evidence>